<dbReference type="InterPro" id="IPR036837">
    <property type="entry name" value="Cation_efflux_CTD_sf"/>
</dbReference>
<comment type="caution">
    <text evidence="12">The sequence shown here is derived from an EMBL/GenBank/DDBJ whole genome shotgun (WGS) entry which is preliminary data.</text>
</comment>
<dbReference type="SUPFAM" id="SSF160240">
    <property type="entry name" value="Cation efflux protein cytoplasmic domain-like"/>
    <property type="match status" value="1"/>
</dbReference>
<evidence type="ECO:0000256" key="6">
    <source>
        <dbReference type="ARBA" id="ARBA00023065"/>
    </source>
</evidence>
<evidence type="ECO:0000313" key="13">
    <source>
        <dbReference type="Proteomes" id="UP001620626"/>
    </source>
</evidence>
<evidence type="ECO:0000259" key="10">
    <source>
        <dbReference type="Pfam" id="PF01545"/>
    </source>
</evidence>
<dbReference type="InterPro" id="IPR027470">
    <property type="entry name" value="Cation_efflux_CTD"/>
</dbReference>
<feature type="domain" description="Cation efflux protein transmembrane" evidence="10">
    <location>
        <begin position="232"/>
        <end position="421"/>
    </location>
</feature>
<feature type="region of interest" description="Disordered" evidence="8">
    <location>
        <begin position="136"/>
        <end position="158"/>
    </location>
</feature>
<feature type="transmembrane region" description="Helical" evidence="9">
    <location>
        <begin position="257"/>
        <end position="278"/>
    </location>
</feature>
<keyword evidence="7 9" id="KW-0472">Membrane</keyword>
<keyword evidence="5 9" id="KW-1133">Transmembrane helix</keyword>
<evidence type="ECO:0000259" key="11">
    <source>
        <dbReference type="Pfam" id="PF16916"/>
    </source>
</evidence>
<proteinExistence type="inferred from homology"/>
<dbReference type="InterPro" id="IPR058533">
    <property type="entry name" value="Cation_efflux_TM"/>
</dbReference>
<feature type="transmembrane region" description="Helical" evidence="9">
    <location>
        <begin position="337"/>
        <end position="354"/>
    </location>
</feature>
<dbReference type="FunFam" id="1.20.1510.10:FF:000005">
    <property type="entry name" value="Putative Cation diffusion facilitator 1"/>
    <property type="match status" value="1"/>
</dbReference>
<dbReference type="PANTHER" id="PTHR43840">
    <property type="entry name" value="MITOCHONDRIAL METAL TRANSPORTER 1-RELATED"/>
    <property type="match status" value="1"/>
</dbReference>
<dbReference type="Proteomes" id="UP001620626">
    <property type="component" value="Unassembled WGS sequence"/>
</dbReference>
<evidence type="ECO:0000256" key="3">
    <source>
        <dbReference type="ARBA" id="ARBA00022448"/>
    </source>
</evidence>
<evidence type="ECO:0000256" key="2">
    <source>
        <dbReference type="ARBA" id="ARBA00008873"/>
    </source>
</evidence>
<dbReference type="InterPro" id="IPR002524">
    <property type="entry name" value="Cation_efflux"/>
</dbReference>
<dbReference type="FunFam" id="3.30.70.1350:FF:000001">
    <property type="entry name" value="Metal tolerance protein 11"/>
    <property type="match status" value="1"/>
</dbReference>
<dbReference type="Gene3D" id="1.20.1510.10">
    <property type="entry name" value="Cation efflux protein transmembrane domain"/>
    <property type="match status" value="1"/>
</dbReference>
<dbReference type="Pfam" id="PF01545">
    <property type="entry name" value="Cation_efflux"/>
    <property type="match status" value="1"/>
</dbReference>
<dbReference type="GO" id="GO:0012505">
    <property type="term" value="C:endomembrane system"/>
    <property type="evidence" value="ECO:0007669"/>
    <property type="project" value="UniProtKB-SubCell"/>
</dbReference>
<dbReference type="AlphaFoldDB" id="A0ABD2I9D5"/>
<keyword evidence="13" id="KW-1185">Reference proteome</keyword>
<feature type="transmembrane region" description="Helical" evidence="9">
    <location>
        <begin position="230"/>
        <end position="251"/>
    </location>
</feature>
<comment type="similarity">
    <text evidence="2">Belongs to the cation diffusion facilitator (CDF) transporter (TC 2.A.4) family. SLC30A subfamily.</text>
</comment>
<dbReference type="PANTHER" id="PTHR43840:SF13">
    <property type="entry name" value="CATION EFFLUX PROTEIN CYTOPLASMIC DOMAIN-CONTAINING PROTEIN"/>
    <property type="match status" value="1"/>
</dbReference>
<evidence type="ECO:0000313" key="12">
    <source>
        <dbReference type="EMBL" id="KAL3074140.1"/>
    </source>
</evidence>
<accession>A0ABD2I9D5</accession>
<evidence type="ECO:0000256" key="4">
    <source>
        <dbReference type="ARBA" id="ARBA00022692"/>
    </source>
</evidence>
<dbReference type="EMBL" id="JBICBT010001298">
    <property type="protein sequence ID" value="KAL3074140.1"/>
    <property type="molecule type" value="Genomic_DNA"/>
</dbReference>
<feature type="domain" description="Cation efflux protein cytoplasmic" evidence="11">
    <location>
        <begin position="428"/>
        <end position="502"/>
    </location>
</feature>
<evidence type="ECO:0000256" key="9">
    <source>
        <dbReference type="SAM" id="Phobius"/>
    </source>
</evidence>
<reference evidence="12 13" key="1">
    <citation type="submission" date="2024-10" db="EMBL/GenBank/DDBJ databases">
        <authorList>
            <person name="Kim D."/>
        </authorList>
    </citation>
    <scope>NUCLEOTIDE SEQUENCE [LARGE SCALE GENOMIC DNA]</scope>
    <source>
        <strain evidence="12">BH-2024</strain>
    </source>
</reference>
<dbReference type="InterPro" id="IPR027469">
    <property type="entry name" value="Cation_efflux_TMD_sf"/>
</dbReference>
<comment type="subcellular location">
    <subcellularLocation>
        <location evidence="1">Endomembrane system</location>
        <topology evidence="1">Multi-pass membrane protein</topology>
    </subcellularLocation>
</comment>
<organism evidence="12 13">
    <name type="scientific">Heterodera trifolii</name>
    <dbReference type="NCBI Taxonomy" id="157864"/>
    <lineage>
        <taxon>Eukaryota</taxon>
        <taxon>Metazoa</taxon>
        <taxon>Ecdysozoa</taxon>
        <taxon>Nematoda</taxon>
        <taxon>Chromadorea</taxon>
        <taxon>Rhabditida</taxon>
        <taxon>Tylenchina</taxon>
        <taxon>Tylenchomorpha</taxon>
        <taxon>Tylenchoidea</taxon>
        <taxon>Heteroderidae</taxon>
        <taxon>Heteroderinae</taxon>
        <taxon>Heterodera</taxon>
    </lineage>
</organism>
<evidence type="ECO:0000256" key="7">
    <source>
        <dbReference type="ARBA" id="ARBA00023136"/>
    </source>
</evidence>
<dbReference type="SUPFAM" id="SSF161111">
    <property type="entry name" value="Cation efflux protein transmembrane domain-like"/>
    <property type="match status" value="1"/>
</dbReference>
<sequence length="516" mass="57118">MTQCNELCSELLQNGSPNNYNSSNTTNCDNDADSANLPAATGTKLVAAGRNFSNKKVPMSSPKCVPTTAENAIKRPPLFYDSKRRRVDKFYQKQSSLVEYFEQDSKQIQNYQQRRQNSNCSLDVRRTLSSDSRNFSAANFNDQHSLENGGEEAAQEFDDSTVSRLLEPPPLSLGVKNVGNGGTISLPKVRVIRPAGSLRNCAAQHCPSLAMSEASSASYNSESARASRRLTLLSLIVNLTLTVAKALASHLSGSLSIMSSLVDSIVDITSGFVIWLTGRAIRTPDPYLYPVGRTRLEPAALIIVSVIMALASLQMILKSLNSIVYNDINPQVDWPTIAIMVATVMVKLILFLLCRRVKNSSSSLVLAQDHRNDCLSNSIALLCAFGAQKFWLYLDPIGAIAVSVYIAVTWYNTGKEHLKKLSGLSAKPEFINRIIKVCIDHDPRIKFIDTVLVYHFGLRFLVEVHIGLDEHMSVKEAHDIAETLQNAIESMPDVERAFLHVDYEFEHKRGDEHKVP</sequence>
<evidence type="ECO:0000256" key="1">
    <source>
        <dbReference type="ARBA" id="ARBA00004127"/>
    </source>
</evidence>
<dbReference type="Gene3D" id="3.30.70.1350">
    <property type="entry name" value="Cation efflux protein, cytoplasmic domain"/>
    <property type="match status" value="1"/>
</dbReference>
<evidence type="ECO:0000256" key="5">
    <source>
        <dbReference type="ARBA" id="ARBA00022989"/>
    </source>
</evidence>
<dbReference type="InterPro" id="IPR050291">
    <property type="entry name" value="CDF_Transporter"/>
</dbReference>
<dbReference type="NCBIfam" id="TIGR01297">
    <property type="entry name" value="CDF"/>
    <property type="match status" value="1"/>
</dbReference>
<name>A0ABD2I9D5_9BILA</name>
<keyword evidence="3" id="KW-0813">Transport</keyword>
<dbReference type="GO" id="GO:0006811">
    <property type="term" value="P:monoatomic ion transport"/>
    <property type="evidence" value="ECO:0007669"/>
    <property type="project" value="UniProtKB-KW"/>
</dbReference>
<feature type="compositionally biased region" description="Acidic residues" evidence="8">
    <location>
        <begin position="149"/>
        <end position="158"/>
    </location>
</feature>
<evidence type="ECO:0000256" key="8">
    <source>
        <dbReference type="SAM" id="MobiDB-lite"/>
    </source>
</evidence>
<gene>
    <name evidence="12" type="ORF">niasHT_033348</name>
</gene>
<feature type="transmembrane region" description="Helical" evidence="9">
    <location>
        <begin position="397"/>
        <end position="413"/>
    </location>
</feature>
<feature type="transmembrane region" description="Helical" evidence="9">
    <location>
        <begin position="299"/>
        <end position="317"/>
    </location>
</feature>
<evidence type="ECO:0008006" key="14">
    <source>
        <dbReference type="Google" id="ProtNLM"/>
    </source>
</evidence>
<protein>
    <recommendedName>
        <fullName evidence="14">Cation efflux protein cytoplasmic domain-containing protein</fullName>
    </recommendedName>
</protein>
<keyword evidence="4 9" id="KW-0812">Transmembrane</keyword>
<dbReference type="Pfam" id="PF16916">
    <property type="entry name" value="ZT_dimer"/>
    <property type="match status" value="1"/>
</dbReference>
<keyword evidence="6" id="KW-0406">Ion transport</keyword>